<evidence type="ECO:0000313" key="1">
    <source>
        <dbReference type="EMBL" id="CUR31212.1"/>
    </source>
</evidence>
<reference evidence="2" key="1">
    <citation type="submission" date="2015-10" db="EMBL/GenBank/DDBJ databases">
        <authorList>
            <person name="Regsiter A."/>
            <person name="william w."/>
        </authorList>
    </citation>
    <scope>NUCLEOTIDE SEQUENCE [LARGE SCALE GENOMIC DNA]</scope>
</reference>
<dbReference type="Proteomes" id="UP000184315">
    <property type="component" value="Unassembled WGS sequence"/>
</dbReference>
<evidence type="ECO:0000313" key="2">
    <source>
        <dbReference type="Proteomes" id="UP000184315"/>
    </source>
</evidence>
<dbReference type="STRING" id="671072.PL9214290803"/>
<name>A0A1J1LH43_9CYAN</name>
<keyword evidence="2" id="KW-1185">Reference proteome</keyword>
<dbReference type="EMBL" id="CZDF01000132">
    <property type="protein sequence ID" value="CUR31212.1"/>
    <property type="molecule type" value="Genomic_DNA"/>
</dbReference>
<protein>
    <submittedName>
        <fullName evidence="1">Uncharacterized protein</fullName>
    </submittedName>
</protein>
<dbReference type="AlphaFoldDB" id="A0A1J1LH43"/>
<proteinExistence type="predicted"/>
<gene>
    <name evidence="1" type="ORF">PL9214290803</name>
</gene>
<accession>A0A1J1LH43</accession>
<organism evidence="1 2">
    <name type="scientific">Planktothrix tepida PCC 9214</name>
    <dbReference type="NCBI Taxonomy" id="671072"/>
    <lineage>
        <taxon>Bacteria</taxon>
        <taxon>Bacillati</taxon>
        <taxon>Cyanobacteriota</taxon>
        <taxon>Cyanophyceae</taxon>
        <taxon>Oscillatoriophycideae</taxon>
        <taxon>Oscillatoriales</taxon>
        <taxon>Microcoleaceae</taxon>
        <taxon>Planktothrix</taxon>
    </lineage>
</organism>
<sequence>MLPFPRPVSKMTIVLLEEGTGNREQGTVRIERVLEFKNVLTVMRSAIYLSSGANICIVERGLPPQRKTSA</sequence>